<evidence type="ECO:0000313" key="1">
    <source>
        <dbReference type="EMBL" id="TDP97646.1"/>
    </source>
</evidence>
<evidence type="ECO:0000313" key="2">
    <source>
        <dbReference type="Proteomes" id="UP000295444"/>
    </source>
</evidence>
<dbReference type="Proteomes" id="UP000295444">
    <property type="component" value="Unassembled WGS sequence"/>
</dbReference>
<protein>
    <recommendedName>
        <fullName evidence="3">HK97 gp10 family phage protein</fullName>
    </recommendedName>
</protein>
<dbReference type="AlphaFoldDB" id="A0A4R6SEY7"/>
<accession>A0A4R6SEY7</accession>
<proteinExistence type="predicted"/>
<sequence>MAGKTAITLTVRIDGVQDTLKAFRQLPKEASAELRDASQRIAVVVAAAAKSNAQHEGPQARLVARTIKVLRDRVPVIVAGGTMKLGRNNAPAWGLVFGAEFGQNARSGWYAAMKYDGSIGRQWHPHRGRQGYFLFPTVESRAAQISREWNAAADGIQRAFGGDR</sequence>
<keyword evidence="2" id="KW-1185">Reference proteome</keyword>
<comment type="caution">
    <text evidence="1">The sequence shown here is derived from an EMBL/GenBank/DDBJ whole genome shotgun (WGS) entry which is preliminary data.</text>
</comment>
<name>A0A4R6SEY7_LABRH</name>
<reference evidence="1 2" key="1">
    <citation type="submission" date="2019-03" db="EMBL/GenBank/DDBJ databases">
        <title>Genomic Encyclopedia of Type Strains, Phase IV (KMG-IV): sequencing the most valuable type-strain genomes for metagenomic binning, comparative biology and taxonomic classification.</title>
        <authorList>
            <person name="Goeker M."/>
        </authorList>
    </citation>
    <scope>NUCLEOTIDE SEQUENCE [LARGE SCALE GENOMIC DNA]</scope>
    <source>
        <strain evidence="1 2">DSM 45361</strain>
    </source>
</reference>
<dbReference type="OrthoDB" id="3690266at2"/>
<evidence type="ECO:0008006" key="3">
    <source>
        <dbReference type="Google" id="ProtNLM"/>
    </source>
</evidence>
<dbReference type="RefSeq" id="WP_133850819.1">
    <property type="nucleotide sequence ID" value="NZ_SNXZ01000003.1"/>
</dbReference>
<dbReference type="EMBL" id="SNXZ01000003">
    <property type="protein sequence ID" value="TDP97646.1"/>
    <property type="molecule type" value="Genomic_DNA"/>
</dbReference>
<organism evidence="1 2">
    <name type="scientific">Labedaea rhizosphaerae</name>
    <dbReference type="NCBI Taxonomy" id="598644"/>
    <lineage>
        <taxon>Bacteria</taxon>
        <taxon>Bacillati</taxon>
        <taxon>Actinomycetota</taxon>
        <taxon>Actinomycetes</taxon>
        <taxon>Pseudonocardiales</taxon>
        <taxon>Pseudonocardiaceae</taxon>
        <taxon>Labedaea</taxon>
    </lineage>
</organism>
<gene>
    <name evidence="1" type="ORF">EV186_103610</name>
</gene>